<comment type="caution">
    <text evidence="1">The sequence shown here is derived from an EMBL/GenBank/DDBJ whole genome shotgun (WGS) entry which is preliminary data.</text>
</comment>
<proteinExistence type="predicted"/>
<feature type="non-terminal residue" evidence="1">
    <location>
        <position position="1"/>
    </location>
</feature>
<evidence type="ECO:0000313" key="1">
    <source>
        <dbReference type="EMBL" id="GMT36590.1"/>
    </source>
</evidence>
<keyword evidence="2" id="KW-1185">Reference proteome</keyword>
<evidence type="ECO:0008006" key="3">
    <source>
        <dbReference type="Google" id="ProtNLM"/>
    </source>
</evidence>
<protein>
    <recommendedName>
        <fullName evidence="3">G protein-coupled receptor</fullName>
    </recommendedName>
</protein>
<evidence type="ECO:0000313" key="2">
    <source>
        <dbReference type="Proteomes" id="UP001432322"/>
    </source>
</evidence>
<gene>
    <name evidence="1" type="ORF">PFISCL1PPCAC_27887</name>
</gene>
<feature type="non-terminal residue" evidence="1">
    <location>
        <position position="103"/>
    </location>
</feature>
<dbReference type="AlphaFoldDB" id="A0AAV5WYL5"/>
<dbReference type="EMBL" id="BTSY01000007">
    <property type="protein sequence ID" value="GMT36590.1"/>
    <property type="molecule type" value="Genomic_DNA"/>
</dbReference>
<dbReference type="Proteomes" id="UP001432322">
    <property type="component" value="Unassembled WGS sequence"/>
</dbReference>
<accession>A0AAV5WYL5</accession>
<name>A0AAV5WYL5_9BILA</name>
<sequence length="103" mass="11927">AGRVMASLHVIRDTLHIQKTTPISFIAERAVHGFLWHPVILNYVGAVTVPVIRGCGIGFHLRSRTCRSEKHLSKVQKRRPPFLRFRRCIGVLKRFIRIHILLR</sequence>
<organism evidence="1 2">
    <name type="scientific">Pristionchus fissidentatus</name>
    <dbReference type="NCBI Taxonomy" id="1538716"/>
    <lineage>
        <taxon>Eukaryota</taxon>
        <taxon>Metazoa</taxon>
        <taxon>Ecdysozoa</taxon>
        <taxon>Nematoda</taxon>
        <taxon>Chromadorea</taxon>
        <taxon>Rhabditida</taxon>
        <taxon>Rhabditina</taxon>
        <taxon>Diplogasteromorpha</taxon>
        <taxon>Diplogasteroidea</taxon>
        <taxon>Neodiplogasteridae</taxon>
        <taxon>Pristionchus</taxon>
    </lineage>
</organism>
<reference evidence="1" key="1">
    <citation type="submission" date="2023-10" db="EMBL/GenBank/DDBJ databases">
        <title>Genome assembly of Pristionchus species.</title>
        <authorList>
            <person name="Yoshida K."/>
            <person name="Sommer R.J."/>
        </authorList>
    </citation>
    <scope>NUCLEOTIDE SEQUENCE</scope>
    <source>
        <strain evidence="1">RS5133</strain>
    </source>
</reference>